<gene>
    <name evidence="2" type="ORF">CALFYP39_00262</name>
</gene>
<feature type="transmembrane region" description="Helical" evidence="1">
    <location>
        <begin position="73"/>
        <end position="95"/>
    </location>
</feature>
<organism evidence="2">
    <name type="scientific">Collinsella aerofaciens</name>
    <dbReference type="NCBI Taxonomy" id="74426"/>
    <lineage>
        <taxon>Bacteria</taxon>
        <taxon>Bacillati</taxon>
        <taxon>Actinomycetota</taxon>
        <taxon>Coriobacteriia</taxon>
        <taxon>Coriobacteriales</taxon>
        <taxon>Coriobacteriaceae</taxon>
        <taxon>Collinsella</taxon>
    </lineage>
</organism>
<name>A0A6N2YI75_9ACTN</name>
<dbReference type="RefSeq" id="WP_156597247.1">
    <property type="nucleotide sequence ID" value="NZ_CACRTW010000004.1"/>
</dbReference>
<reference evidence="2" key="1">
    <citation type="submission" date="2019-11" db="EMBL/GenBank/DDBJ databases">
        <authorList>
            <person name="Feng L."/>
        </authorList>
    </citation>
    <scope>NUCLEOTIDE SEQUENCE</scope>
    <source>
        <strain evidence="2">CaerofaciensLFYP39</strain>
    </source>
</reference>
<keyword evidence="1" id="KW-1133">Transmembrane helix</keyword>
<evidence type="ECO:0000256" key="1">
    <source>
        <dbReference type="SAM" id="Phobius"/>
    </source>
</evidence>
<evidence type="ECO:0000313" key="2">
    <source>
        <dbReference type="EMBL" id="VYT66591.1"/>
    </source>
</evidence>
<sequence>MGGCSIILFLPLLMGVGFAMVVLPIALWIYVVWAVIMLVLVLAVYIALFRRGVFRNYGEDTGWKHYAARGTKWVPIISMVYLLLTGGAAVAFQFMGMKTLFGANRSEPASEQTADARSVKSAVVPDVLLARSEDLR</sequence>
<dbReference type="AlphaFoldDB" id="A0A6N2YI75"/>
<accession>A0A6N2YI75</accession>
<protein>
    <submittedName>
        <fullName evidence="2">Uncharacterized protein</fullName>
    </submittedName>
</protein>
<proteinExistence type="predicted"/>
<feature type="transmembrane region" description="Helical" evidence="1">
    <location>
        <begin position="29"/>
        <end position="48"/>
    </location>
</feature>
<dbReference type="EMBL" id="CACRTW010000004">
    <property type="protein sequence ID" value="VYT66591.1"/>
    <property type="molecule type" value="Genomic_DNA"/>
</dbReference>
<keyword evidence="1" id="KW-0472">Membrane</keyword>
<keyword evidence="1" id="KW-0812">Transmembrane</keyword>